<dbReference type="Pfam" id="PF13419">
    <property type="entry name" value="HAD_2"/>
    <property type="match status" value="1"/>
</dbReference>
<dbReference type="NCBIfam" id="TIGR03188">
    <property type="entry name" value="histidine_hisI"/>
    <property type="match status" value="1"/>
</dbReference>
<evidence type="ECO:0000256" key="8">
    <source>
        <dbReference type="ARBA" id="ARBA00022840"/>
    </source>
</evidence>
<feature type="compositionally biased region" description="Low complexity" evidence="11">
    <location>
        <begin position="232"/>
        <end position="247"/>
    </location>
</feature>
<comment type="subcellular location">
    <subcellularLocation>
        <location evidence="10">Cytoplasm</location>
    </subcellularLocation>
</comment>
<comment type="catalytic activity">
    <reaction evidence="1 10">
        <text>1-(5-phospho-beta-D-ribosyl)-ATP + H2O = 1-(5-phospho-beta-D-ribosyl)-5'-AMP + diphosphate + H(+)</text>
        <dbReference type="Rhea" id="RHEA:22828"/>
        <dbReference type="ChEBI" id="CHEBI:15377"/>
        <dbReference type="ChEBI" id="CHEBI:15378"/>
        <dbReference type="ChEBI" id="CHEBI:33019"/>
        <dbReference type="ChEBI" id="CHEBI:59457"/>
        <dbReference type="ChEBI" id="CHEBI:73183"/>
        <dbReference type="EC" id="3.6.1.31"/>
    </reaction>
</comment>
<dbReference type="CDD" id="cd07505">
    <property type="entry name" value="HAD_BPGM-like"/>
    <property type="match status" value="1"/>
</dbReference>
<dbReference type="STRING" id="1451189.CFAL_05360"/>
<evidence type="ECO:0000256" key="4">
    <source>
        <dbReference type="ARBA" id="ARBA00013336"/>
    </source>
</evidence>
<dbReference type="GO" id="GO:0004636">
    <property type="term" value="F:phosphoribosyl-ATP diphosphatase activity"/>
    <property type="evidence" value="ECO:0007669"/>
    <property type="project" value="UniProtKB-UniRule"/>
</dbReference>
<evidence type="ECO:0000313" key="12">
    <source>
        <dbReference type="EMBL" id="RIX35630.1"/>
    </source>
</evidence>
<proteinExistence type="inferred from homology"/>
<keyword evidence="9 10" id="KW-0368">Histidine biosynthesis</keyword>
<dbReference type="InterPro" id="IPR041492">
    <property type="entry name" value="HAD_2"/>
</dbReference>
<dbReference type="Gene3D" id="3.40.50.1000">
    <property type="entry name" value="HAD superfamily/HAD-like"/>
    <property type="match status" value="1"/>
</dbReference>
<dbReference type="InterPro" id="IPR008179">
    <property type="entry name" value="HisE"/>
</dbReference>
<organism evidence="12 13">
    <name type="scientific">Corynebacterium falsenii</name>
    <dbReference type="NCBI Taxonomy" id="108486"/>
    <lineage>
        <taxon>Bacteria</taxon>
        <taxon>Bacillati</taxon>
        <taxon>Actinomycetota</taxon>
        <taxon>Actinomycetes</taxon>
        <taxon>Mycobacteriales</taxon>
        <taxon>Corynebacteriaceae</taxon>
        <taxon>Corynebacterium</taxon>
    </lineage>
</organism>
<comment type="similarity">
    <text evidence="10">Belongs to the PRA-PH family.</text>
</comment>
<evidence type="ECO:0000313" key="13">
    <source>
        <dbReference type="Proteomes" id="UP000285278"/>
    </source>
</evidence>
<reference evidence="12 13" key="1">
    <citation type="submission" date="2018-09" db="EMBL/GenBank/DDBJ databases">
        <title>Optimization and identification of Corynebacterium falsenii FN1-14 from fish paste.</title>
        <authorList>
            <person name="Daroonpunt R."/>
            <person name="Tanasupawat S."/>
        </authorList>
    </citation>
    <scope>NUCLEOTIDE SEQUENCE [LARGE SCALE GENOMIC DNA]</scope>
    <source>
        <strain evidence="12 13">FN1-14</strain>
    </source>
</reference>
<evidence type="ECO:0000256" key="2">
    <source>
        <dbReference type="ARBA" id="ARBA00005204"/>
    </source>
</evidence>
<dbReference type="OrthoDB" id="9797743at2"/>
<evidence type="ECO:0000256" key="3">
    <source>
        <dbReference type="ARBA" id="ARBA00012414"/>
    </source>
</evidence>
<dbReference type="GO" id="GO:0000105">
    <property type="term" value="P:L-histidine biosynthetic process"/>
    <property type="evidence" value="ECO:0007669"/>
    <property type="project" value="UniProtKB-UniRule"/>
</dbReference>
<dbReference type="AlphaFoldDB" id="A0A418Q7Z8"/>
<dbReference type="Gene3D" id="1.10.287.1080">
    <property type="entry name" value="MazG-like"/>
    <property type="match status" value="1"/>
</dbReference>
<dbReference type="GO" id="GO:0005737">
    <property type="term" value="C:cytoplasm"/>
    <property type="evidence" value="ECO:0007669"/>
    <property type="project" value="UniProtKB-SubCell"/>
</dbReference>
<evidence type="ECO:0000256" key="10">
    <source>
        <dbReference type="HAMAP-Rule" id="MF_01020"/>
    </source>
</evidence>
<evidence type="ECO:0000256" key="9">
    <source>
        <dbReference type="ARBA" id="ARBA00023102"/>
    </source>
</evidence>
<dbReference type="CDD" id="cd11547">
    <property type="entry name" value="NTP-PPase_HisE"/>
    <property type="match status" value="1"/>
</dbReference>
<accession>A0A418Q7Z8</accession>
<dbReference type="Pfam" id="PF01503">
    <property type="entry name" value="PRA-PH"/>
    <property type="match status" value="1"/>
</dbReference>
<dbReference type="InterPro" id="IPR021130">
    <property type="entry name" value="PRib-ATP_PPHydrolase-like"/>
</dbReference>
<dbReference type="InterPro" id="IPR006439">
    <property type="entry name" value="HAD-SF_hydro_IA"/>
</dbReference>
<keyword evidence="10" id="KW-0963">Cytoplasm</keyword>
<comment type="caution">
    <text evidence="12">The sequence shown here is derived from an EMBL/GenBank/DDBJ whole genome shotgun (WGS) entry which is preliminary data.</text>
</comment>
<evidence type="ECO:0000256" key="7">
    <source>
        <dbReference type="ARBA" id="ARBA00022801"/>
    </source>
</evidence>
<name>A0A418Q7Z8_9CORY</name>
<dbReference type="SFLD" id="SFLDG01129">
    <property type="entry name" value="C1.5:_HAD__Beta-PGM__Phosphata"/>
    <property type="match status" value="1"/>
</dbReference>
<dbReference type="NCBIfam" id="NF001610">
    <property type="entry name" value="PRK00400.1-1"/>
    <property type="match status" value="1"/>
</dbReference>
<dbReference type="InterPro" id="IPR023214">
    <property type="entry name" value="HAD_sf"/>
</dbReference>
<dbReference type="HAMAP" id="MF_01020">
    <property type="entry name" value="HisE"/>
    <property type="match status" value="1"/>
</dbReference>
<dbReference type="PRINTS" id="PR00413">
    <property type="entry name" value="HADHALOGNASE"/>
</dbReference>
<dbReference type="GO" id="GO:0005524">
    <property type="term" value="F:ATP binding"/>
    <property type="evidence" value="ECO:0007669"/>
    <property type="project" value="UniProtKB-KW"/>
</dbReference>
<dbReference type="PANTHER" id="PTHR18901:SF38">
    <property type="entry name" value="PSEUDOURIDINE-5'-PHOSPHATASE"/>
    <property type="match status" value="1"/>
</dbReference>
<keyword evidence="13" id="KW-1185">Reference proteome</keyword>
<evidence type="ECO:0000256" key="11">
    <source>
        <dbReference type="SAM" id="MobiDB-lite"/>
    </source>
</evidence>
<dbReference type="InterPro" id="IPR036412">
    <property type="entry name" value="HAD-like_sf"/>
</dbReference>
<dbReference type="EMBL" id="QXJK01000003">
    <property type="protein sequence ID" value="RIX35630.1"/>
    <property type="molecule type" value="Genomic_DNA"/>
</dbReference>
<dbReference type="SFLD" id="SFLDS00003">
    <property type="entry name" value="Haloacid_Dehalogenase"/>
    <property type="match status" value="1"/>
</dbReference>
<dbReference type="UniPathway" id="UPA00031">
    <property type="reaction ID" value="UER00007"/>
</dbReference>
<evidence type="ECO:0000256" key="6">
    <source>
        <dbReference type="ARBA" id="ARBA00022741"/>
    </source>
</evidence>
<comment type="pathway">
    <text evidence="2 10">Amino-acid biosynthesis; L-histidine biosynthesis; L-histidine from 5-phospho-alpha-D-ribose 1-diphosphate: step 2/9.</text>
</comment>
<dbReference type="PANTHER" id="PTHR18901">
    <property type="entry name" value="2-DEOXYGLUCOSE-6-PHOSPHATE PHOSPHATASE 2"/>
    <property type="match status" value="1"/>
</dbReference>
<feature type="compositionally biased region" description="Basic and acidic residues" evidence="11">
    <location>
        <begin position="258"/>
        <end position="274"/>
    </location>
</feature>
<dbReference type="SUPFAM" id="SSF56784">
    <property type="entry name" value="HAD-like"/>
    <property type="match status" value="1"/>
</dbReference>
<gene>
    <name evidence="10" type="primary">hisE</name>
    <name evidence="12" type="ORF">D3M95_03710</name>
</gene>
<keyword evidence="7 10" id="KW-0378">Hydrolase</keyword>
<sequence length="372" mass="40444">MKAILWDMDGTLVDSEPLWGIATYELGEAMGRPLTPEVRAKTVGCTTPNTVRICGAHAGLSMDDATVDHWVAWMYRRVEELLSTKLPFRPGVPEILAEADALSAAGQGTPMALVTNTNRALTNVSLRSIGVEHFDFTLCGDEVPAGKPEPDIYEEAARRCGVHPSECLVLEDSTTGMLAAQRAGCRVVGIPTDDSTQIPEGVPTLEQLRPGHKDLKGFTLADLRGLYEDAEVTSPSASSTSGVESSGTAKSEPTLAMDHGHETMKHVSESKSESTSEQTTETENGPKNFESLFKELATKAEQRPEGSGTVEALDRGVHFLGKKIMEEAGEVWLAAEYQSDDELSEEISQLIYWLQVVMINRGLKPEDVYKHL</sequence>
<evidence type="ECO:0000256" key="1">
    <source>
        <dbReference type="ARBA" id="ARBA00001460"/>
    </source>
</evidence>
<keyword evidence="8 10" id="KW-0067">ATP-binding</keyword>
<feature type="region of interest" description="Disordered" evidence="11">
    <location>
        <begin position="231"/>
        <end position="288"/>
    </location>
</feature>
<dbReference type="Proteomes" id="UP000285278">
    <property type="component" value="Unassembled WGS sequence"/>
</dbReference>
<dbReference type="EC" id="3.6.1.31" evidence="3 10"/>
<keyword evidence="5 10" id="KW-0028">Amino-acid biosynthesis</keyword>
<dbReference type="SUPFAM" id="SSF101386">
    <property type="entry name" value="all-alpha NTP pyrophosphatases"/>
    <property type="match status" value="1"/>
</dbReference>
<keyword evidence="6 10" id="KW-0547">Nucleotide-binding</keyword>
<dbReference type="Gene3D" id="1.10.150.240">
    <property type="entry name" value="Putative phosphatase, domain 2"/>
    <property type="match status" value="1"/>
</dbReference>
<dbReference type="RefSeq" id="WP_119664455.1">
    <property type="nucleotide sequence ID" value="NZ_QXJK01000003.1"/>
</dbReference>
<dbReference type="NCBIfam" id="TIGR01549">
    <property type="entry name" value="HAD-SF-IA-v1"/>
    <property type="match status" value="1"/>
</dbReference>
<dbReference type="InterPro" id="IPR023198">
    <property type="entry name" value="PGP-like_dom2"/>
</dbReference>
<dbReference type="NCBIfam" id="TIGR01509">
    <property type="entry name" value="HAD-SF-IA-v3"/>
    <property type="match status" value="1"/>
</dbReference>
<evidence type="ECO:0000256" key="5">
    <source>
        <dbReference type="ARBA" id="ARBA00022605"/>
    </source>
</evidence>
<protein>
    <recommendedName>
        <fullName evidence="4 10">Phosphoribosyl-ATP pyrophosphatase</fullName>
        <shortName evidence="10">PRA-PH</shortName>
        <ecNumber evidence="3 10">3.6.1.31</ecNumber>
    </recommendedName>
</protein>